<dbReference type="PANTHER" id="PTHR47505">
    <property type="entry name" value="DNA UTILIZATION PROTEIN YHGH"/>
    <property type="match status" value="1"/>
</dbReference>
<proteinExistence type="inferred from homology"/>
<comment type="caution">
    <text evidence="3">The sequence shown here is derived from an EMBL/GenBank/DDBJ whole genome shotgun (WGS) entry which is preliminary data.</text>
</comment>
<keyword evidence="4" id="KW-1185">Reference proteome</keyword>
<accession>A0ABU8ZMR2</accession>
<dbReference type="Gene3D" id="3.40.50.2020">
    <property type="match status" value="1"/>
</dbReference>
<evidence type="ECO:0000256" key="1">
    <source>
        <dbReference type="ARBA" id="ARBA00008007"/>
    </source>
</evidence>
<organism evidence="3 4">
    <name type="scientific">Bifidobacterium favimelis</name>
    <dbReference type="NCBI Taxonomy" id="3122979"/>
    <lineage>
        <taxon>Bacteria</taxon>
        <taxon>Bacillati</taxon>
        <taxon>Actinomycetota</taxon>
        <taxon>Actinomycetes</taxon>
        <taxon>Bifidobacteriales</taxon>
        <taxon>Bifidobacteriaceae</taxon>
        <taxon>Bifidobacterium</taxon>
    </lineage>
</organism>
<comment type="similarity">
    <text evidence="1">Belongs to the ComF/GntX family.</text>
</comment>
<dbReference type="InterPro" id="IPR000836">
    <property type="entry name" value="PRTase_dom"/>
</dbReference>
<evidence type="ECO:0000313" key="3">
    <source>
        <dbReference type="EMBL" id="MEK0306537.1"/>
    </source>
</evidence>
<dbReference type="EMBL" id="JBANBB010000001">
    <property type="protein sequence ID" value="MEK0306537.1"/>
    <property type="molecule type" value="Genomic_DNA"/>
</dbReference>
<reference evidence="3 4" key="1">
    <citation type="submission" date="2024-02" db="EMBL/GenBank/DDBJ databases">
        <title>Bifidobacterium honeyensis sp. nov., isolated from the comb honey.</title>
        <authorList>
            <person name="Liu W."/>
            <person name="Li Y."/>
        </authorList>
    </citation>
    <scope>NUCLEOTIDE SEQUENCE [LARGE SCALE GENOMIC DNA]</scope>
    <source>
        <strain evidence="3 4">IMAU50988</strain>
    </source>
</reference>
<dbReference type="PANTHER" id="PTHR47505:SF1">
    <property type="entry name" value="DNA UTILIZATION PROTEIN YHGH"/>
    <property type="match status" value="1"/>
</dbReference>
<feature type="region of interest" description="Disordered" evidence="2">
    <location>
        <begin position="1"/>
        <end position="33"/>
    </location>
</feature>
<protein>
    <submittedName>
        <fullName evidence="3">ComF family protein</fullName>
    </submittedName>
</protein>
<dbReference type="SUPFAM" id="SSF53271">
    <property type="entry name" value="PRTase-like"/>
    <property type="match status" value="1"/>
</dbReference>
<dbReference type="InterPro" id="IPR051910">
    <property type="entry name" value="ComF/GntX_DNA_util-trans"/>
</dbReference>
<evidence type="ECO:0000313" key="4">
    <source>
        <dbReference type="Proteomes" id="UP001373159"/>
    </source>
</evidence>
<sequence length="277" mass="28555">MNQDHGGPDADRPSSGRPQGGRPSPPSEPTVRGADGALSGLTGCLFSLGRSLVDVFLPRGCAGCDRPDQVLCPSCSLLFAQARAIPAPYLELGTAHVCADYAGPVRRTLLSWKDHGDIEVNRPLAAAISSLARTILPLILSAYSSLPARGRLLVVPAPSSPSSLRRRGRSHLAPLAAALAETLTGSGLPAEPAPCLALRGVRKKAVQAGGRAARSHRLTGHVECVGRPCPEGRAVILLDDIITTGATLRQCASVLNETGAHPLTALALAGAGPPQRA</sequence>
<name>A0ABU8ZMR2_9BIFI</name>
<evidence type="ECO:0000256" key="2">
    <source>
        <dbReference type="SAM" id="MobiDB-lite"/>
    </source>
</evidence>
<dbReference type="CDD" id="cd06223">
    <property type="entry name" value="PRTases_typeI"/>
    <property type="match status" value="1"/>
</dbReference>
<dbReference type="Proteomes" id="UP001373159">
    <property type="component" value="Unassembled WGS sequence"/>
</dbReference>
<dbReference type="InterPro" id="IPR029057">
    <property type="entry name" value="PRTase-like"/>
</dbReference>
<dbReference type="RefSeq" id="WP_340469072.1">
    <property type="nucleotide sequence ID" value="NZ_JBANBB010000001.1"/>
</dbReference>
<feature type="compositionally biased region" description="Basic and acidic residues" evidence="2">
    <location>
        <begin position="1"/>
        <end position="14"/>
    </location>
</feature>
<gene>
    <name evidence="3" type="ORF">V8P97_03505</name>
</gene>